<comment type="caution">
    <text evidence="11">The sequence shown here is derived from an EMBL/GenBank/DDBJ whole genome shotgun (WGS) entry which is preliminary data.</text>
</comment>
<sequence length="354" mass="40209">MTADIKELDAHEQPPDELKAKWKSFSRIDQKDLVDSRDIDDLQSADSTAEFRLAGTIPVETLNRSFRHVCPGNTPEFQASKDAPIYYHPLLPGLLIVPSVVPPEVQKTLLRRLIHRDLSQPAHQTNIHLHFNLPYPHAEQNGGDTSFFSYPPSSPVVFAPKDPDVHKPLSIRQVLERKLHWVTLGGQYDWTNRIYPSGERPPDFPPDIAAFLETLFPETLAQAAIVNFYTPGDTMMMHRDVSEETDKGLVSLSFGCDSLFMIAPNDVGNMAEEEEGNGAAGGKKKEYLLLRLRSGDAIYMTKESRFAWHGVPKVLKGTCPEYLQDWPAEDGKYEEWRGWMENKRINLNVRQMRD</sequence>
<name>A0AAN6TBU2_9PEZI</name>
<dbReference type="AlphaFoldDB" id="A0AAN6TBU2"/>
<evidence type="ECO:0000256" key="3">
    <source>
        <dbReference type="ARBA" id="ARBA00022723"/>
    </source>
</evidence>
<evidence type="ECO:0000256" key="9">
    <source>
        <dbReference type="PIRSR" id="PIRSR604574-2"/>
    </source>
</evidence>
<feature type="domain" description="Fe2OG dioxygenase" evidence="10">
    <location>
        <begin position="220"/>
        <end position="353"/>
    </location>
</feature>
<reference evidence="11" key="2">
    <citation type="submission" date="2023-05" db="EMBL/GenBank/DDBJ databases">
        <authorList>
            <consortium name="Lawrence Berkeley National Laboratory"/>
            <person name="Steindorff A."/>
            <person name="Hensen N."/>
            <person name="Bonometti L."/>
            <person name="Westerberg I."/>
            <person name="Brannstrom I.O."/>
            <person name="Guillou S."/>
            <person name="Cros-Aarteil S."/>
            <person name="Calhoun S."/>
            <person name="Haridas S."/>
            <person name="Kuo A."/>
            <person name="Mondo S."/>
            <person name="Pangilinan J."/>
            <person name="Riley R."/>
            <person name="Labutti K."/>
            <person name="Andreopoulos B."/>
            <person name="Lipzen A."/>
            <person name="Chen C."/>
            <person name="Yanf M."/>
            <person name="Daum C."/>
            <person name="Ng V."/>
            <person name="Clum A."/>
            <person name="Ohm R."/>
            <person name="Martin F."/>
            <person name="Silar P."/>
            <person name="Natvig D."/>
            <person name="Lalanne C."/>
            <person name="Gautier V."/>
            <person name="Ament-Velasquez S.L."/>
            <person name="Kruys A."/>
            <person name="Hutchinson M.I."/>
            <person name="Powell A.J."/>
            <person name="Barry K."/>
            <person name="Miller A.N."/>
            <person name="Grigoriev I.V."/>
            <person name="Debuchy R."/>
            <person name="Gladieux P."/>
            <person name="Thoren M.H."/>
            <person name="Johannesson H."/>
        </authorList>
    </citation>
    <scope>NUCLEOTIDE SEQUENCE</scope>
    <source>
        <strain evidence="11">CBS 508.74</strain>
    </source>
</reference>
<organism evidence="11 12">
    <name type="scientific">Canariomyces notabilis</name>
    <dbReference type="NCBI Taxonomy" id="2074819"/>
    <lineage>
        <taxon>Eukaryota</taxon>
        <taxon>Fungi</taxon>
        <taxon>Dikarya</taxon>
        <taxon>Ascomycota</taxon>
        <taxon>Pezizomycotina</taxon>
        <taxon>Sordariomycetes</taxon>
        <taxon>Sordariomycetidae</taxon>
        <taxon>Sordariales</taxon>
        <taxon>Chaetomiaceae</taxon>
        <taxon>Canariomyces</taxon>
    </lineage>
</organism>
<dbReference type="Pfam" id="PF13532">
    <property type="entry name" value="2OG-FeII_Oxy_2"/>
    <property type="match status" value="1"/>
</dbReference>
<dbReference type="GO" id="GO:0046872">
    <property type="term" value="F:metal ion binding"/>
    <property type="evidence" value="ECO:0007669"/>
    <property type="project" value="UniProtKB-KW"/>
</dbReference>
<keyword evidence="4" id="KW-0223">Dioxygenase</keyword>
<keyword evidence="5" id="KW-0560">Oxidoreductase</keyword>
<dbReference type="InterPro" id="IPR027450">
    <property type="entry name" value="AlkB-like"/>
</dbReference>
<dbReference type="FunFam" id="2.60.120.590:FF:000014">
    <property type="entry name" value="Oxidoreductase, 2OG-Fe(II) oxygenase family family"/>
    <property type="match status" value="1"/>
</dbReference>
<comment type="cofactor">
    <cofactor evidence="9">
        <name>Fe(2+)</name>
        <dbReference type="ChEBI" id="CHEBI:29033"/>
    </cofactor>
    <text evidence="9">Binds 1 Fe(2+) ion per subunit.</text>
</comment>
<dbReference type="InterPro" id="IPR004574">
    <property type="entry name" value="Alkb"/>
</dbReference>
<evidence type="ECO:0000256" key="1">
    <source>
        <dbReference type="ARBA" id="ARBA00007879"/>
    </source>
</evidence>
<dbReference type="GO" id="GO:0005737">
    <property type="term" value="C:cytoplasm"/>
    <property type="evidence" value="ECO:0007669"/>
    <property type="project" value="TreeGrafter"/>
</dbReference>
<feature type="binding site" evidence="9">
    <location>
        <position position="240"/>
    </location>
    <ligand>
        <name>Fe cation</name>
        <dbReference type="ChEBI" id="CHEBI:24875"/>
        <note>catalytic</note>
    </ligand>
</feature>
<dbReference type="Gene3D" id="2.60.120.590">
    <property type="entry name" value="Alpha-ketoglutarate-dependent dioxygenase AlkB-like"/>
    <property type="match status" value="1"/>
</dbReference>
<dbReference type="EMBL" id="MU853346">
    <property type="protein sequence ID" value="KAK4111478.1"/>
    <property type="molecule type" value="Genomic_DNA"/>
</dbReference>
<keyword evidence="6 9" id="KW-0408">Iron</keyword>
<comment type="similarity">
    <text evidence="1">Belongs to the alkB family.</text>
</comment>
<accession>A0AAN6TBU2</accession>
<dbReference type="PANTHER" id="PTHR16557:SF2">
    <property type="entry name" value="NUCLEIC ACID DIOXYGENASE ALKBH1"/>
    <property type="match status" value="1"/>
</dbReference>
<gene>
    <name evidence="11" type="ORF">N656DRAFT_790530</name>
</gene>
<keyword evidence="12" id="KW-1185">Reference proteome</keyword>
<evidence type="ECO:0000313" key="12">
    <source>
        <dbReference type="Proteomes" id="UP001302812"/>
    </source>
</evidence>
<protein>
    <recommendedName>
        <fullName evidence="2">mRNA N(6)-methyladenine demethylase</fullName>
        <ecNumber evidence="2">1.14.11.53</ecNumber>
    </recommendedName>
</protein>
<dbReference type="InterPro" id="IPR005123">
    <property type="entry name" value="Oxoglu/Fe-dep_dioxygenase_dom"/>
</dbReference>
<dbReference type="RefSeq" id="XP_064669048.1">
    <property type="nucleotide sequence ID" value="XM_064816897.1"/>
</dbReference>
<dbReference type="SUPFAM" id="SSF51197">
    <property type="entry name" value="Clavaminate synthase-like"/>
    <property type="match status" value="1"/>
</dbReference>
<dbReference type="Proteomes" id="UP001302812">
    <property type="component" value="Unassembled WGS sequence"/>
</dbReference>
<reference evidence="11" key="1">
    <citation type="journal article" date="2023" name="Mol. Phylogenet. Evol.">
        <title>Genome-scale phylogeny and comparative genomics of the fungal order Sordariales.</title>
        <authorList>
            <person name="Hensen N."/>
            <person name="Bonometti L."/>
            <person name="Westerberg I."/>
            <person name="Brannstrom I.O."/>
            <person name="Guillou S."/>
            <person name="Cros-Aarteil S."/>
            <person name="Calhoun S."/>
            <person name="Haridas S."/>
            <person name="Kuo A."/>
            <person name="Mondo S."/>
            <person name="Pangilinan J."/>
            <person name="Riley R."/>
            <person name="LaButti K."/>
            <person name="Andreopoulos B."/>
            <person name="Lipzen A."/>
            <person name="Chen C."/>
            <person name="Yan M."/>
            <person name="Daum C."/>
            <person name="Ng V."/>
            <person name="Clum A."/>
            <person name="Steindorff A."/>
            <person name="Ohm R.A."/>
            <person name="Martin F."/>
            <person name="Silar P."/>
            <person name="Natvig D.O."/>
            <person name="Lalanne C."/>
            <person name="Gautier V."/>
            <person name="Ament-Velasquez S.L."/>
            <person name="Kruys A."/>
            <person name="Hutchinson M.I."/>
            <person name="Powell A.J."/>
            <person name="Barry K."/>
            <person name="Miller A.N."/>
            <person name="Grigoriev I.V."/>
            <person name="Debuchy R."/>
            <person name="Gladieux P."/>
            <person name="Hiltunen Thoren M."/>
            <person name="Johannesson H."/>
        </authorList>
    </citation>
    <scope>NUCLEOTIDE SEQUENCE</scope>
    <source>
        <strain evidence="11">CBS 508.74</strain>
    </source>
</reference>
<dbReference type="EC" id="1.14.11.53" evidence="2"/>
<feature type="binding site" evidence="9">
    <location>
        <position position="309"/>
    </location>
    <ligand>
        <name>Fe cation</name>
        <dbReference type="ChEBI" id="CHEBI:24875"/>
        <note>catalytic</note>
    </ligand>
</feature>
<dbReference type="GO" id="GO:0005634">
    <property type="term" value="C:nucleus"/>
    <property type="evidence" value="ECO:0007669"/>
    <property type="project" value="TreeGrafter"/>
</dbReference>
<feature type="binding site" evidence="9">
    <location>
        <position position="238"/>
    </location>
    <ligand>
        <name>Fe cation</name>
        <dbReference type="ChEBI" id="CHEBI:24875"/>
        <note>catalytic</note>
    </ligand>
</feature>
<evidence type="ECO:0000256" key="5">
    <source>
        <dbReference type="ARBA" id="ARBA00023002"/>
    </source>
</evidence>
<evidence type="ECO:0000256" key="7">
    <source>
        <dbReference type="ARBA" id="ARBA00023026"/>
    </source>
</evidence>
<evidence type="ECO:0000256" key="2">
    <source>
        <dbReference type="ARBA" id="ARBA00012931"/>
    </source>
</evidence>
<keyword evidence="3 9" id="KW-0479">Metal-binding</keyword>
<dbReference type="PANTHER" id="PTHR16557">
    <property type="entry name" value="ALKYLATED DNA REPAIR PROTEIN ALKB-RELATED"/>
    <property type="match status" value="1"/>
</dbReference>
<dbReference type="InterPro" id="IPR037151">
    <property type="entry name" value="AlkB-like_sf"/>
</dbReference>
<comment type="catalytic activity">
    <reaction evidence="8">
        <text>an N(6)-methyladenosine in mRNA + 2-oxoglutarate + O2 = an adenosine in mRNA + formaldehyde + succinate + CO2</text>
        <dbReference type="Rhea" id="RHEA:49520"/>
        <dbReference type="Rhea" id="RHEA-COMP:12414"/>
        <dbReference type="Rhea" id="RHEA-COMP:12417"/>
        <dbReference type="ChEBI" id="CHEBI:15379"/>
        <dbReference type="ChEBI" id="CHEBI:16526"/>
        <dbReference type="ChEBI" id="CHEBI:16810"/>
        <dbReference type="ChEBI" id="CHEBI:16842"/>
        <dbReference type="ChEBI" id="CHEBI:30031"/>
        <dbReference type="ChEBI" id="CHEBI:74411"/>
        <dbReference type="ChEBI" id="CHEBI:74449"/>
        <dbReference type="EC" id="1.14.11.53"/>
    </reaction>
    <physiologicalReaction direction="left-to-right" evidence="8">
        <dbReference type="Rhea" id="RHEA:49521"/>
    </physiologicalReaction>
</comment>
<evidence type="ECO:0000313" key="11">
    <source>
        <dbReference type="EMBL" id="KAK4111478.1"/>
    </source>
</evidence>
<evidence type="ECO:0000256" key="6">
    <source>
        <dbReference type="ARBA" id="ARBA00023004"/>
    </source>
</evidence>
<dbReference type="PROSITE" id="PS51471">
    <property type="entry name" value="FE2OG_OXY"/>
    <property type="match status" value="1"/>
</dbReference>
<dbReference type="GeneID" id="89941022"/>
<keyword evidence="7" id="KW-0843">Virulence</keyword>
<evidence type="ECO:0000256" key="8">
    <source>
        <dbReference type="ARBA" id="ARBA00047565"/>
    </source>
</evidence>
<evidence type="ECO:0000256" key="4">
    <source>
        <dbReference type="ARBA" id="ARBA00022964"/>
    </source>
</evidence>
<dbReference type="GO" id="GO:1990931">
    <property type="term" value="F:mRNA N6-methyladenosine dioxygenase activity"/>
    <property type="evidence" value="ECO:0007669"/>
    <property type="project" value="UniProtKB-EC"/>
</dbReference>
<evidence type="ECO:0000259" key="10">
    <source>
        <dbReference type="PROSITE" id="PS51471"/>
    </source>
</evidence>
<proteinExistence type="inferred from homology"/>